<organism evidence="1 2">
    <name type="scientific">Caerostris extrusa</name>
    <name type="common">Bark spider</name>
    <name type="synonym">Caerostris bankana</name>
    <dbReference type="NCBI Taxonomy" id="172846"/>
    <lineage>
        <taxon>Eukaryota</taxon>
        <taxon>Metazoa</taxon>
        <taxon>Ecdysozoa</taxon>
        <taxon>Arthropoda</taxon>
        <taxon>Chelicerata</taxon>
        <taxon>Arachnida</taxon>
        <taxon>Araneae</taxon>
        <taxon>Araneomorphae</taxon>
        <taxon>Entelegynae</taxon>
        <taxon>Araneoidea</taxon>
        <taxon>Araneidae</taxon>
        <taxon>Caerostris</taxon>
    </lineage>
</organism>
<reference evidence="1 2" key="1">
    <citation type="submission" date="2021-06" db="EMBL/GenBank/DDBJ databases">
        <title>Caerostris extrusa draft genome.</title>
        <authorList>
            <person name="Kono N."/>
            <person name="Arakawa K."/>
        </authorList>
    </citation>
    <scope>NUCLEOTIDE SEQUENCE [LARGE SCALE GENOMIC DNA]</scope>
</reference>
<keyword evidence="2" id="KW-1185">Reference proteome</keyword>
<dbReference type="Proteomes" id="UP001054945">
    <property type="component" value="Unassembled WGS sequence"/>
</dbReference>
<evidence type="ECO:0000313" key="2">
    <source>
        <dbReference type="Proteomes" id="UP001054945"/>
    </source>
</evidence>
<protein>
    <submittedName>
        <fullName evidence="1">Uncharacterized protein</fullName>
    </submittedName>
</protein>
<dbReference type="EMBL" id="BPLR01001542">
    <property type="protein sequence ID" value="GIZ03040.1"/>
    <property type="molecule type" value="Genomic_DNA"/>
</dbReference>
<name>A0AAV4YA19_CAEEX</name>
<gene>
    <name evidence="1" type="ORF">CEXT_12781</name>
</gene>
<comment type="caution">
    <text evidence="1">The sequence shown here is derived from an EMBL/GenBank/DDBJ whole genome shotgun (WGS) entry which is preliminary data.</text>
</comment>
<dbReference type="AlphaFoldDB" id="A0AAV4YA19"/>
<sequence length="77" mass="8804">MRATTPAFRQACFRITRKQLIIPTTTPCSDTVQMIHSANRKRAEFNSVHQLISRRTITASLPELATDEECEMSILRL</sequence>
<proteinExistence type="predicted"/>
<accession>A0AAV4YA19</accession>
<evidence type="ECO:0000313" key="1">
    <source>
        <dbReference type="EMBL" id="GIZ03040.1"/>
    </source>
</evidence>